<keyword evidence="2" id="KW-1185">Reference proteome</keyword>
<sequence length="98" mass="10720">MQAEEGKETGSVPWQDFVARKIPPDSLFPWPPNSNSHRYCPGVAVARPRCRTQLLLIVLSGTRPGPPVSSVPCSAPPGFAFTTWFFCCAAHQSFSRST</sequence>
<proteinExistence type="predicted"/>
<dbReference type="AlphaFoldDB" id="A0A194X3F3"/>
<evidence type="ECO:0000313" key="2">
    <source>
        <dbReference type="Proteomes" id="UP000070700"/>
    </source>
</evidence>
<dbReference type="EMBL" id="KQ947419">
    <property type="protein sequence ID" value="KUJ14723.1"/>
    <property type="molecule type" value="Genomic_DNA"/>
</dbReference>
<dbReference type="KEGG" id="psco:LY89DRAFT_120218"/>
<dbReference type="InParanoid" id="A0A194X3F3"/>
<name>A0A194X3F3_MOLSC</name>
<dbReference type="Proteomes" id="UP000070700">
    <property type="component" value="Unassembled WGS sequence"/>
</dbReference>
<dbReference type="RefSeq" id="XP_018069078.1">
    <property type="nucleotide sequence ID" value="XM_018205140.1"/>
</dbReference>
<evidence type="ECO:0000313" key="1">
    <source>
        <dbReference type="EMBL" id="KUJ14723.1"/>
    </source>
</evidence>
<accession>A0A194X3F3</accession>
<dbReference type="GeneID" id="28814866"/>
<protein>
    <submittedName>
        <fullName evidence="1">Uncharacterized protein</fullName>
    </submittedName>
</protein>
<gene>
    <name evidence="1" type="ORF">LY89DRAFT_120218</name>
</gene>
<reference evidence="1 2" key="1">
    <citation type="submission" date="2015-10" db="EMBL/GenBank/DDBJ databases">
        <title>Full genome of DAOMC 229536 Phialocephala scopiformis, a fungal endophyte of spruce producing the potent anti-insectan compound rugulosin.</title>
        <authorList>
            <consortium name="DOE Joint Genome Institute"/>
            <person name="Walker A.K."/>
            <person name="Frasz S.L."/>
            <person name="Seifert K.A."/>
            <person name="Miller J.D."/>
            <person name="Mondo S.J."/>
            <person name="Labutti K."/>
            <person name="Lipzen A."/>
            <person name="Dockter R."/>
            <person name="Kennedy M."/>
            <person name="Grigoriev I.V."/>
            <person name="Spatafora J.W."/>
        </authorList>
    </citation>
    <scope>NUCLEOTIDE SEQUENCE [LARGE SCALE GENOMIC DNA]</scope>
    <source>
        <strain evidence="1 2">CBS 120377</strain>
    </source>
</reference>
<organism evidence="1 2">
    <name type="scientific">Mollisia scopiformis</name>
    <name type="common">Conifer needle endophyte fungus</name>
    <name type="synonym">Phialocephala scopiformis</name>
    <dbReference type="NCBI Taxonomy" id="149040"/>
    <lineage>
        <taxon>Eukaryota</taxon>
        <taxon>Fungi</taxon>
        <taxon>Dikarya</taxon>
        <taxon>Ascomycota</taxon>
        <taxon>Pezizomycotina</taxon>
        <taxon>Leotiomycetes</taxon>
        <taxon>Helotiales</taxon>
        <taxon>Mollisiaceae</taxon>
        <taxon>Mollisia</taxon>
    </lineage>
</organism>